<organism evidence="3 4">
    <name type="scientific">Faecalibacillus faecis</name>
    <dbReference type="NCBI Taxonomy" id="1982628"/>
    <lineage>
        <taxon>Bacteria</taxon>
        <taxon>Bacillati</taxon>
        <taxon>Bacillota</taxon>
        <taxon>Erysipelotrichia</taxon>
        <taxon>Erysipelotrichales</taxon>
        <taxon>Coprobacillaceae</taxon>
        <taxon>Faecalibacillus</taxon>
    </lineage>
</organism>
<dbReference type="InterPro" id="IPR051172">
    <property type="entry name" value="Chlamydia_OmcB"/>
</dbReference>
<dbReference type="NCBIfam" id="TIGR01451">
    <property type="entry name" value="B_ant_repeat"/>
    <property type="match status" value="2"/>
</dbReference>
<accession>A0A2T3FJQ8</accession>
<dbReference type="GeneID" id="77471970"/>
<sequence length="269" mass="28881">MDPVTIENQATLLYNNVTTNSNTAVTRILSLYDLTATKEALLDTYTPGQTITYVTRVENTGSAPLYNLTIVDNLADGLIRYINTSVEGYLNGSPIEIAVQTTTNSATFKVNSIVEPTDNVLIIFETTTPTSNPDTLTNTQTITANGGSTTGPVITVKPDPTATVTIANYAALEMTKSVDKSSIYSGESLVYTFKIINRGNETATNVAFSDIFPAGYKIETITLKTPDEPDPIIYDPTTYVNFTTLAIPNLVIPVGTSTLVVTGTYTTTT</sequence>
<dbReference type="InterPro" id="IPR001434">
    <property type="entry name" value="OmcB-like_DUF11"/>
</dbReference>
<name>A0A2T3FJQ8_9FIRM</name>
<dbReference type="AlphaFoldDB" id="A0A2T3FJQ8"/>
<feature type="domain" description="DUF11" evidence="1">
    <location>
        <begin position="172"/>
        <end position="223"/>
    </location>
</feature>
<dbReference type="EMBL" id="PYLP01000032">
    <property type="protein sequence ID" value="PST35526.1"/>
    <property type="molecule type" value="Genomic_DNA"/>
</dbReference>
<dbReference type="RefSeq" id="WP_106988896.1">
    <property type="nucleotide sequence ID" value="NZ_DAWBWI010000078.1"/>
</dbReference>
<protein>
    <submittedName>
        <fullName evidence="2">DUF11 domain-containing protein</fullName>
    </submittedName>
</protein>
<dbReference type="InterPro" id="IPR047589">
    <property type="entry name" value="DUF11_rpt"/>
</dbReference>
<gene>
    <name evidence="3" type="ORF">C7U55_12860</name>
    <name evidence="2" type="ORF">LJD69_12420</name>
</gene>
<evidence type="ECO:0000313" key="3">
    <source>
        <dbReference type="EMBL" id="PST35526.1"/>
    </source>
</evidence>
<dbReference type="PANTHER" id="PTHR34819">
    <property type="entry name" value="LARGE CYSTEINE-RICH PERIPLASMIC PROTEIN OMCB"/>
    <property type="match status" value="1"/>
</dbReference>
<dbReference type="Proteomes" id="UP001198439">
    <property type="component" value="Unassembled WGS sequence"/>
</dbReference>
<dbReference type="EMBL" id="JAJDKZ010000053">
    <property type="protein sequence ID" value="MCB8611397.1"/>
    <property type="molecule type" value="Genomic_DNA"/>
</dbReference>
<keyword evidence="4" id="KW-1185">Reference proteome</keyword>
<evidence type="ECO:0000259" key="1">
    <source>
        <dbReference type="Pfam" id="PF01345"/>
    </source>
</evidence>
<reference evidence="4" key="1">
    <citation type="submission" date="2018-03" db="EMBL/GenBank/DDBJ databases">
        <title>Lachnoclostridium SNUG30370 gen.nov., sp.nov., isolated from human faeces.</title>
        <authorList>
            <person name="Seo B."/>
            <person name="Jeon K."/>
            <person name="Ko G."/>
        </authorList>
    </citation>
    <scope>NUCLEOTIDE SEQUENCE [LARGE SCALE GENOMIC DNA]</scope>
    <source>
        <strain evidence="4">SNUG30370</strain>
    </source>
</reference>
<evidence type="ECO:0000313" key="4">
    <source>
        <dbReference type="Proteomes" id="UP000241201"/>
    </source>
</evidence>
<reference evidence="3" key="2">
    <citation type="journal article" date="2019" name="Int. J. Syst. Evol. Microbiol.">
        <title>Faecalibacillus intestinalis gen. nov., sp. nov. and Faecalibacillus faecis sp. nov., isolated from human faeces.</title>
        <authorList>
            <person name="Seo B."/>
            <person name="Jeon K."/>
            <person name="Baek I."/>
            <person name="Lee Y.M."/>
            <person name="Baek K."/>
            <person name="Ko G."/>
        </authorList>
    </citation>
    <scope>NUCLEOTIDE SEQUENCE</scope>
    <source>
        <strain evidence="3">SNUG30370</strain>
    </source>
</reference>
<dbReference type="Pfam" id="PF01345">
    <property type="entry name" value="DUF11"/>
    <property type="match status" value="1"/>
</dbReference>
<reference evidence="2" key="3">
    <citation type="submission" date="2021-10" db="EMBL/GenBank/DDBJ databases">
        <title>Collection of gut derived symbiotic bacterial strains cultured from healthy donors.</title>
        <authorList>
            <person name="Lin H."/>
            <person name="Littmann E."/>
            <person name="Kohout C."/>
            <person name="Pamer E.G."/>
        </authorList>
    </citation>
    <scope>NUCLEOTIDE SEQUENCE</scope>
    <source>
        <strain evidence="2">DFI.4.48</strain>
    </source>
</reference>
<dbReference type="Proteomes" id="UP000241201">
    <property type="component" value="Unassembled WGS sequence"/>
</dbReference>
<comment type="caution">
    <text evidence="3">The sequence shown here is derived from an EMBL/GenBank/DDBJ whole genome shotgun (WGS) entry which is preliminary data.</text>
</comment>
<proteinExistence type="predicted"/>
<evidence type="ECO:0000313" key="2">
    <source>
        <dbReference type="EMBL" id="MCB8611397.1"/>
    </source>
</evidence>